<evidence type="ECO:0000313" key="2">
    <source>
        <dbReference type="EMBL" id="VIP02576.1"/>
    </source>
</evidence>
<dbReference type="InParanoid" id="A0A6C2YMB7"/>
<evidence type="ECO:0000313" key="3">
    <source>
        <dbReference type="Proteomes" id="UP000464378"/>
    </source>
</evidence>
<reference evidence="2" key="1">
    <citation type="submission" date="2019-04" db="EMBL/GenBank/DDBJ databases">
        <authorList>
            <consortium name="Science for Life Laboratories"/>
        </authorList>
    </citation>
    <scope>NUCLEOTIDE SEQUENCE</scope>
    <source>
        <strain evidence="2">MBLW1</strain>
    </source>
</reference>
<evidence type="ECO:0000256" key="1">
    <source>
        <dbReference type="SAM" id="SignalP"/>
    </source>
</evidence>
<keyword evidence="3" id="KW-1185">Reference proteome</keyword>
<dbReference type="KEGG" id="tim:GMBLW1_13840"/>
<protein>
    <submittedName>
        <fullName evidence="2">Uncharacterized protein</fullName>
    </submittedName>
</protein>
<keyword evidence="1" id="KW-0732">Signal</keyword>
<name>A0A6C2YMB7_9BACT</name>
<feature type="signal peptide" evidence="1">
    <location>
        <begin position="1"/>
        <end position="22"/>
    </location>
</feature>
<accession>A0A6C2YMB7</accession>
<dbReference type="AlphaFoldDB" id="A0A6C2YMB7"/>
<sequence>MNRTHGWLFCAMLLLAPNLCRAGSFDDYHNFILINAIEDGKFQEIAELTPKMLLESNNVLGDAPGTFLVVITNQGRRAKMLVQNARVKIDDEKQAPLLLVTQFLTFKEGTERAAQSKGQNLHVHAGLRLHLDFGQVVPATVGGDLEVIPDPKRPLQFTVKPVGRAKMYLVTQPLPNLAPAKSGKLVVGETFETRYFNGKYKLLDDGRRSGELTLQVDAQGNVTGHLFSDLDGEKYELTGKTGSPKHAIQFTVKLPRTEQTFTGHLFTGNGKYLAGTSQMQGRPAAFLAERIED</sequence>
<dbReference type="RefSeq" id="WP_162657740.1">
    <property type="nucleotide sequence ID" value="NZ_LR593887.1"/>
</dbReference>
<dbReference type="Proteomes" id="UP000464378">
    <property type="component" value="Chromosome"/>
</dbReference>
<dbReference type="EMBL" id="LR593887">
    <property type="protein sequence ID" value="VTS01817.1"/>
    <property type="molecule type" value="Genomic_DNA"/>
</dbReference>
<feature type="chain" id="PRO_5036172754" evidence="1">
    <location>
        <begin position="23"/>
        <end position="293"/>
    </location>
</feature>
<dbReference type="EMBL" id="LR586016">
    <property type="protein sequence ID" value="VIP02576.1"/>
    <property type="molecule type" value="Genomic_DNA"/>
</dbReference>
<organism evidence="2">
    <name type="scientific">Tuwongella immobilis</name>
    <dbReference type="NCBI Taxonomy" id="692036"/>
    <lineage>
        <taxon>Bacteria</taxon>
        <taxon>Pseudomonadati</taxon>
        <taxon>Planctomycetota</taxon>
        <taxon>Planctomycetia</taxon>
        <taxon>Gemmatales</taxon>
        <taxon>Gemmataceae</taxon>
        <taxon>Tuwongella</taxon>
    </lineage>
</organism>
<gene>
    <name evidence="2" type="ORF">GMBLW1_13840</name>
</gene>
<proteinExistence type="predicted"/>